<evidence type="ECO:0000256" key="1">
    <source>
        <dbReference type="SAM" id="MobiDB-lite"/>
    </source>
</evidence>
<proteinExistence type="predicted"/>
<evidence type="ECO:0000313" key="3">
    <source>
        <dbReference type="Proteomes" id="UP001498398"/>
    </source>
</evidence>
<feature type="compositionally biased region" description="Low complexity" evidence="1">
    <location>
        <begin position="28"/>
        <end position="44"/>
    </location>
</feature>
<comment type="caution">
    <text evidence="2">The sequence shown here is derived from an EMBL/GenBank/DDBJ whole genome shotgun (WGS) entry which is preliminary data.</text>
</comment>
<sequence>MHSAHGPAYGFVKVAGKATEDMTEPVEAEGAAEAAADNSGSSEAPPKPIQSTRAPCKIYDVRGFVDEMVKEGRPAPSEDIVLSFERTVSGKIDDDENSEDNVDMPGMLPSDREAMARMLRDSKIPRLISDSEFQRLKSSCEMMVLLRQWGAGF</sequence>
<evidence type="ECO:0000313" key="2">
    <source>
        <dbReference type="EMBL" id="KAK7440632.1"/>
    </source>
</evidence>
<protein>
    <submittedName>
        <fullName evidence="2">Uncharacterized protein</fullName>
    </submittedName>
</protein>
<dbReference type="EMBL" id="JBANRG010000067">
    <property type="protein sequence ID" value="KAK7440632.1"/>
    <property type="molecule type" value="Genomic_DNA"/>
</dbReference>
<dbReference type="Proteomes" id="UP001498398">
    <property type="component" value="Unassembled WGS sequence"/>
</dbReference>
<keyword evidence="3" id="KW-1185">Reference proteome</keyword>
<organism evidence="2 3">
    <name type="scientific">Marasmiellus scandens</name>
    <dbReference type="NCBI Taxonomy" id="2682957"/>
    <lineage>
        <taxon>Eukaryota</taxon>
        <taxon>Fungi</taxon>
        <taxon>Dikarya</taxon>
        <taxon>Basidiomycota</taxon>
        <taxon>Agaricomycotina</taxon>
        <taxon>Agaricomycetes</taxon>
        <taxon>Agaricomycetidae</taxon>
        <taxon>Agaricales</taxon>
        <taxon>Marasmiineae</taxon>
        <taxon>Omphalotaceae</taxon>
        <taxon>Marasmiellus</taxon>
    </lineage>
</organism>
<name>A0ABR1IWH9_9AGAR</name>
<feature type="region of interest" description="Disordered" evidence="1">
    <location>
        <begin position="18"/>
        <end position="54"/>
    </location>
</feature>
<accession>A0ABR1IWH9</accession>
<gene>
    <name evidence="2" type="ORF">VKT23_016980</name>
</gene>
<reference evidence="2 3" key="1">
    <citation type="submission" date="2024-01" db="EMBL/GenBank/DDBJ databases">
        <title>A draft genome for the cacao thread blight pathogen Marasmiellus scandens.</title>
        <authorList>
            <person name="Baruah I.K."/>
            <person name="Leung J."/>
            <person name="Bukari Y."/>
            <person name="Amoako-Attah I."/>
            <person name="Meinhardt L.W."/>
            <person name="Bailey B.A."/>
            <person name="Cohen S.P."/>
        </authorList>
    </citation>
    <scope>NUCLEOTIDE SEQUENCE [LARGE SCALE GENOMIC DNA]</scope>
    <source>
        <strain evidence="2 3">GH-19</strain>
    </source>
</reference>